<dbReference type="PANTHER" id="PTHR43677:SF1">
    <property type="entry name" value="ACRYLYL-COA REDUCTASE ACUI-RELATED"/>
    <property type="match status" value="1"/>
</dbReference>
<dbReference type="Gene3D" id="3.90.180.10">
    <property type="entry name" value="Medium-chain alcohol dehydrogenases, catalytic domain"/>
    <property type="match status" value="1"/>
</dbReference>
<comment type="caution">
    <text evidence="2">The sequence shown here is derived from an EMBL/GenBank/DDBJ whole genome shotgun (WGS) entry which is preliminary data.</text>
</comment>
<dbReference type="PANTHER" id="PTHR43677">
    <property type="entry name" value="SHORT-CHAIN DEHYDROGENASE/REDUCTASE"/>
    <property type="match status" value="1"/>
</dbReference>
<sequence>MAERLRNFRALYAQRRDGGYSVAFRDLTAADLPEKGDVLIRVAYSSLNYKDGLAITARGKIIREFPIVPGIDLAGEVVESRTPHFAPGDRVLAIGQGLGEIDWGGYSQMARVRADWVTKIPPPFTPETAMALGTAGFTAMLCVMGLEHQGVVPDSGPVFVTGAGGGVGSIAVLLLARLGYRVVAITGRPEVHDYLRGLGAAEFADRQAFETPGPALQPQRFAGGVDNVGGTILANLIAQTRYEGAVAACGMAHDTDLAVSIFPFILRNVALLGTSSSNTREPKRSHCWDRLARDTDLAMLRRIYRIEPLSRLPELAEDIMAGRIRGRVVVDVNA</sequence>
<dbReference type="InterPro" id="IPR011032">
    <property type="entry name" value="GroES-like_sf"/>
</dbReference>
<evidence type="ECO:0000313" key="3">
    <source>
        <dbReference type="Proteomes" id="UP000703893"/>
    </source>
</evidence>
<dbReference type="Pfam" id="PF08240">
    <property type="entry name" value="ADH_N"/>
    <property type="match status" value="1"/>
</dbReference>
<name>A0A937X601_9BACT</name>
<dbReference type="Pfam" id="PF00107">
    <property type="entry name" value="ADH_zinc_N"/>
    <property type="match status" value="1"/>
</dbReference>
<reference evidence="2 3" key="1">
    <citation type="submission" date="2019-03" db="EMBL/GenBank/DDBJ databases">
        <title>Lake Tanganyika Metagenome-Assembled Genomes (MAGs).</title>
        <authorList>
            <person name="Tran P."/>
        </authorList>
    </citation>
    <scope>NUCLEOTIDE SEQUENCE [LARGE SCALE GENOMIC DNA]</scope>
    <source>
        <strain evidence="2">K_DeepCast_65m_m2_236</strain>
    </source>
</reference>
<evidence type="ECO:0000259" key="1">
    <source>
        <dbReference type="SMART" id="SM00829"/>
    </source>
</evidence>
<dbReference type="Gene3D" id="3.40.50.720">
    <property type="entry name" value="NAD(P)-binding Rossmann-like Domain"/>
    <property type="match status" value="1"/>
</dbReference>
<dbReference type="InterPro" id="IPR051397">
    <property type="entry name" value="Zn-ADH-like_protein"/>
</dbReference>
<feature type="domain" description="Enoyl reductase (ER)" evidence="1">
    <location>
        <begin position="18"/>
        <end position="330"/>
    </location>
</feature>
<dbReference type="SMART" id="SM00829">
    <property type="entry name" value="PKS_ER"/>
    <property type="match status" value="1"/>
</dbReference>
<evidence type="ECO:0000313" key="2">
    <source>
        <dbReference type="EMBL" id="MBM3274799.1"/>
    </source>
</evidence>
<dbReference type="AlphaFoldDB" id="A0A937X601"/>
<gene>
    <name evidence="2" type="ORF">FJZ00_06580</name>
</gene>
<dbReference type="InterPro" id="IPR013149">
    <property type="entry name" value="ADH-like_C"/>
</dbReference>
<dbReference type="NCBIfam" id="TIGR02823">
    <property type="entry name" value="oxido_YhdH"/>
    <property type="match status" value="1"/>
</dbReference>
<protein>
    <submittedName>
        <fullName evidence="2">Oxidoreductase</fullName>
    </submittedName>
</protein>
<dbReference type="GO" id="GO:0043957">
    <property type="term" value="F:acryloyl-CoA reductase (NADPH) activity"/>
    <property type="evidence" value="ECO:0007669"/>
    <property type="project" value="TreeGrafter"/>
</dbReference>
<accession>A0A937X601</accession>
<dbReference type="InterPro" id="IPR013154">
    <property type="entry name" value="ADH-like_N"/>
</dbReference>
<dbReference type="CDD" id="cd08288">
    <property type="entry name" value="MDR_yhdh"/>
    <property type="match status" value="1"/>
</dbReference>
<organism evidence="2 3">
    <name type="scientific">Candidatus Tanganyikabacteria bacterium</name>
    <dbReference type="NCBI Taxonomy" id="2961651"/>
    <lineage>
        <taxon>Bacteria</taxon>
        <taxon>Bacillati</taxon>
        <taxon>Candidatus Sericytochromatia</taxon>
        <taxon>Candidatus Tanganyikabacteria</taxon>
    </lineage>
</organism>
<dbReference type="InterPro" id="IPR014188">
    <property type="entry name" value="Acrylyl-CoA_reductase_AcuI"/>
</dbReference>
<proteinExistence type="predicted"/>
<dbReference type="EMBL" id="VGJX01000332">
    <property type="protein sequence ID" value="MBM3274799.1"/>
    <property type="molecule type" value="Genomic_DNA"/>
</dbReference>
<dbReference type="SUPFAM" id="SSF50129">
    <property type="entry name" value="GroES-like"/>
    <property type="match status" value="1"/>
</dbReference>
<dbReference type="Proteomes" id="UP000703893">
    <property type="component" value="Unassembled WGS sequence"/>
</dbReference>
<dbReference type="InterPro" id="IPR036291">
    <property type="entry name" value="NAD(P)-bd_dom_sf"/>
</dbReference>
<dbReference type="SUPFAM" id="SSF51735">
    <property type="entry name" value="NAD(P)-binding Rossmann-fold domains"/>
    <property type="match status" value="1"/>
</dbReference>
<dbReference type="InterPro" id="IPR020843">
    <property type="entry name" value="ER"/>
</dbReference>